<evidence type="ECO:0000256" key="1">
    <source>
        <dbReference type="SAM" id="MobiDB-lite"/>
    </source>
</evidence>
<dbReference type="Proteomes" id="UP001342314">
    <property type="component" value="Unassembled WGS sequence"/>
</dbReference>
<evidence type="ECO:0008006" key="4">
    <source>
        <dbReference type="Google" id="ProtNLM"/>
    </source>
</evidence>
<feature type="region of interest" description="Disordered" evidence="1">
    <location>
        <begin position="537"/>
        <end position="562"/>
    </location>
</feature>
<feature type="region of interest" description="Disordered" evidence="1">
    <location>
        <begin position="335"/>
        <end position="358"/>
    </location>
</feature>
<feature type="region of interest" description="Disordered" evidence="1">
    <location>
        <begin position="68"/>
        <end position="108"/>
    </location>
</feature>
<evidence type="ECO:0000313" key="3">
    <source>
        <dbReference type="Proteomes" id="UP001342314"/>
    </source>
</evidence>
<name>A0AAV5GC74_9BASI</name>
<feature type="region of interest" description="Disordered" evidence="1">
    <location>
        <begin position="267"/>
        <end position="319"/>
    </location>
</feature>
<feature type="region of interest" description="Disordered" evidence="1">
    <location>
        <begin position="383"/>
        <end position="502"/>
    </location>
</feature>
<keyword evidence="3" id="KW-1185">Reference proteome</keyword>
<feature type="compositionally biased region" description="Polar residues" evidence="1">
    <location>
        <begin position="482"/>
        <end position="497"/>
    </location>
</feature>
<organism evidence="2 3">
    <name type="scientific">Rhodotorula paludigena</name>
    <dbReference type="NCBI Taxonomy" id="86838"/>
    <lineage>
        <taxon>Eukaryota</taxon>
        <taxon>Fungi</taxon>
        <taxon>Dikarya</taxon>
        <taxon>Basidiomycota</taxon>
        <taxon>Pucciniomycotina</taxon>
        <taxon>Microbotryomycetes</taxon>
        <taxon>Sporidiobolales</taxon>
        <taxon>Sporidiobolaceae</taxon>
        <taxon>Rhodotorula</taxon>
    </lineage>
</organism>
<evidence type="ECO:0000313" key="2">
    <source>
        <dbReference type="EMBL" id="GJN87888.1"/>
    </source>
</evidence>
<dbReference type="EMBL" id="BQKY01000002">
    <property type="protein sequence ID" value="GJN87888.1"/>
    <property type="molecule type" value="Genomic_DNA"/>
</dbReference>
<sequence>MGVPSPTAYDALLLEKVKLLLQAAMHNPKRRGPQLEFEDFVVGLDTNDESSRRAFEVLLYETATRRPRKVRRVEASSSTHAAGESTSTATRRRRALSPDPLGLSSGSRLSRFARPNIFSDSESETDESDDSARTALTPAWAFAGDAQHGAAADEDVSPAMQLRRRELADLFGTDEGPAPFSRVLSGLPSTSAVGEPTFEELWNILLEEPFPSDTITSFPSFLSALNASSFSTTTLNCTDMRGLLSLLSDRDPAFSIRLTNALRNRSRSPHRVMMTASGPPTSSSLLSLRGWGGRHASREDEGEGEGEGEGGDTGTDVSPLREGIWRASFIEHLNDGTPRETDVSFGDDGLPSAGDGSAGAELHAAQASTFSEFARRVRNDRRRRLVQPADEQGEPGASPVGMDVDSPAATAAGESTPAITVTDASTPATSAGQSPPATTSLSADGCLPSTSGPRRHQHPTPRSSASIAEAAFRAQRPIARLRSTSPHLAPSTDSGVVTTGERSDASLGAVVEALNRARERRGGFEVRVRSAETSRRAVEAGARARNGDGDESNGMRVPEGTL</sequence>
<feature type="compositionally biased region" description="Acidic residues" evidence="1">
    <location>
        <begin position="300"/>
        <end position="310"/>
    </location>
</feature>
<comment type="caution">
    <text evidence="2">The sequence shown here is derived from an EMBL/GenBank/DDBJ whole genome shotgun (WGS) entry which is preliminary data.</text>
</comment>
<dbReference type="AlphaFoldDB" id="A0AAV5GC74"/>
<proteinExistence type="predicted"/>
<reference evidence="2 3" key="1">
    <citation type="submission" date="2021-12" db="EMBL/GenBank/DDBJ databases">
        <title>High titer production of polyol ester of fatty acids by Rhodotorula paludigena BS15 towards product separation-free biomass refinery.</title>
        <authorList>
            <person name="Mano J."/>
            <person name="Ono H."/>
            <person name="Tanaka T."/>
            <person name="Naito K."/>
            <person name="Sushida H."/>
            <person name="Ike M."/>
            <person name="Tokuyasu K."/>
            <person name="Kitaoka M."/>
        </authorList>
    </citation>
    <scope>NUCLEOTIDE SEQUENCE [LARGE SCALE GENOMIC DNA]</scope>
    <source>
        <strain evidence="2 3">BS15</strain>
    </source>
</reference>
<feature type="compositionally biased region" description="Polar residues" evidence="1">
    <location>
        <begin position="417"/>
        <end position="452"/>
    </location>
</feature>
<protein>
    <recommendedName>
        <fullName evidence="4">Proteophosphoglycan ppg4</fullName>
    </recommendedName>
</protein>
<gene>
    <name evidence="2" type="ORF">Rhopal_000843-T1</name>
</gene>
<feature type="compositionally biased region" description="Low complexity" evidence="1">
    <location>
        <begin position="97"/>
        <end position="108"/>
    </location>
</feature>
<accession>A0AAV5GC74</accession>